<dbReference type="GO" id="GO:0010557">
    <property type="term" value="P:positive regulation of macromolecule biosynthetic process"/>
    <property type="evidence" value="ECO:0007669"/>
    <property type="project" value="UniProtKB-ARBA"/>
</dbReference>
<dbReference type="GO" id="GO:0000977">
    <property type="term" value="F:RNA polymerase II transcription regulatory region sequence-specific DNA binding"/>
    <property type="evidence" value="ECO:0007669"/>
    <property type="project" value="TreeGrafter"/>
</dbReference>
<keyword evidence="2" id="KW-0238">DNA-binding</keyword>
<dbReference type="Gene3D" id="3.30.450.20">
    <property type="entry name" value="PAS domain"/>
    <property type="match status" value="1"/>
</dbReference>
<keyword evidence="4" id="KW-0539">Nucleus</keyword>
<evidence type="ECO:0000259" key="5">
    <source>
        <dbReference type="Pfam" id="PF08447"/>
    </source>
</evidence>
<dbReference type="PANTHER" id="PTHR23043">
    <property type="entry name" value="HYPOXIA-INDUCIBLE FACTOR 1 ALPHA"/>
    <property type="match status" value="1"/>
</dbReference>
<dbReference type="VEuPathDB" id="VectorBase:GPPI015794"/>
<dbReference type="GO" id="GO:0000981">
    <property type="term" value="F:DNA-binding transcription factor activity, RNA polymerase II-specific"/>
    <property type="evidence" value="ECO:0007669"/>
    <property type="project" value="TreeGrafter"/>
</dbReference>
<dbReference type="AlphaFoldDB" id="A0A1B0B1I2"/>
<protein>
    <recommendedName>
        <fullName evidence="5">PAS fold-3 domain-containing protein</fullName>
    </recommendedName>
</protein>
<dbReference type="Proteomes" id="UP000092460">
    <property type="component" value="Unassembled WGS sequence"/>
</dbReference>
<proteinExistence type="predicted"/>
<evidence type="ECO:0000256" key="4">
    <source>
        <dbReference type="ARBA" id="ARBA00023242"/>
    </source>
</evidence>
<evidence type="ECO:0000313" key="6">
    <source>
        <dbReference type="EnsemblMetazoa" id="GPPI015794-PA"/>
    </source>
</evidence>
<reference evidence="7" key="1">
    <citation type="submission" date="2015-01" db="EMBL/GenBank/DDBJ databases">
        <authorList>
            <person name="Aksoy S."/>
            <person name="Warren W."/>
            <person name="Wilson R.K."/>
        </authorList>
    </citation>
    <scope>NUCLEOTIDE SEQUENCE [LARGE SCALE GENOMIC DNA]</scope>
    <source>
        <strain evidence="7">IAEA</strain>
    </source>
</reference>
<reference evidence="6" key="2">
    <citation type="submission" date="2020-05" db="UniProtKB">
        <authorList>
            <consortium name="EnsemblMetazoa"/>
        </authorList>
    </citation>
    <scope>IDENTIFICATION</scope>
    <source>
        <strain evidence="6">IAEA</strain>
    </source>
</reference>
<evidence type="ECO:0000256" key="2">
    <source>
        <dbReference type="ARBA" id="ARBA00023125"/>
    </source>
</evidence>
<keyword evidence="7" id="KW-1185">Reference proteome</keyword>
<dbReference type="STRING" id="67801.A0A1B0B1I2"/>
<dbReference type="EMBL" id="JXJN01007181">
    <property type="status" value="NOT_ANNOTATED_CDS"/>
    <property type="molecule type" value="Genomic_DNA"/>
</dbReference>
<evidence type="ECO:0000313" key="7">
    <source>
        <dbReference type="Proteomes" id="UP000092460"/>
    </source>
</evidence>
<feature type="domain" description="PAS fold-3" evidence="5">
    <location>
        <begin position="38"/>
        <end position="88"/>
    </location>
</feature>
<dbReference type="Pfam" id="PF08447">
    <property type="entry name" value="PAS_3"/>
    <property type="match status" value="1"/>
</dbReference>
<dbReference type="GO" id="GO:0071456">
    <property type="term" value="P:cellular response to hypoxia"/>
    <property type="evidence" value="ECO:0007669"/>
    <property type="project" value="TreeGrafter"/>
</dbReference>
<accession>A0A1B0B1I2</accession>
<keyword evidence="1" id="KW-0805">Transcription regulation</keyword>
<sequence length="102" mass="11486">MYLYVLKDLIKQNKEKSNKLQVNTISTASQSAGLGANVPDDHLRVLTKGQGETARYRFLGKYGGYCWLVTQATIVYEKLKPHSVICVNYVISFTVGKEKNNE</sequence>
<keyword evidence="3" id="KW-0804">Transcription</keyword>
<organism evidence="6 7">
    <name type="scientific">Glossina palpalis gambiensis</name>
    <dbReference type="NCBI Taxonomy" id="67801"/>
    <lineage>
        <taxon>Eukaryota</taxon>
        <taxon>Metazoa</taxon>
        <taxon>Ecdysozoa</taxon>
        <taxon>Arthropoda</taxon>
        <taxon>Hexapoda</taxon>
        <taxon>Insecta</taxon>
        <taxon>Pterygota</taxon>
        <taxon>Neoptera</taxon>
        <taxon>Endopterygota</taxon>
        <taxon>Diptera</taxon>
        <taxon>Brachycera</taxon>
        <taxon>Muscomorpha</taxon>
        <taxon>Hippoboscoidea</taxon>
        <taxon>Glossinidae</taxon>
        <taxon>Glossina</taxon>
    </lineage>
</organism>
<evidence type="ECO:0000256" key="3">
    <source>
        <dbReference type="ARBA" id="ARBA00023163"/>
    </source>
</evidence>
<dbReference type="SUPFAM" id="SSF55785">
    <property type="entry name" value="PYP-like sensor domain (PAS domain)"/>
    <property type="match status" value="1"/>
</dbReference>
<dbReference type="PANTHER" id="PTHR23043:SF17">
    <property type="entry name" value="PROTEIN SIMILAR"/>
    <property type="match status" value="1"/>
</dbReference>
<name>A0A1B0B1I2_9MUSC</name>
<dbReference type="InterPro" id="IPR035965">
    <property type="entry name" value="PAS-like_dom_sf"/>
</dbReference>
<dbReference type="EnsemblMetazoa" id="GPPI015794-RA">
    <property type="protein sequence ID" value="GPPI015794-PA"/>
    <property type="gene ID" value="GPPI015794"/>
</dbReference>
<evidence type="ECO:0000256" key="1">
    <source>
        <dbReference type="ARBA" id="ARBA00023015"/>
    </source>
</evidence>
<dbReference type="InterPro" id="IPR013655">
    <property type="entry name" value="PAS_fold_3"/>
</dbReference>